<evidence type="ECO:0000256" key="3">
    <source>
        <dbReference type="ARBA" id="ARBA00022741"/>
    </source>
</evidence>
<dbReference type="InterPro" id="IPR003439">
    <property type="entry name" value="ABC_transporter-like_ATP-bd"/>
</dbReference>
<dbReference type="EMBL" id="DTFV01000117">
    <property type="protein sequence ID" value="HGI31261.1"/>
    <property type="molecule type" value="Genomic_DNA"/>
</dbReference>
<organism evidence="8">
    <name type="scientific">Candidatus Caldatribacterium californiense</name>
    <dbReference type="NCBI Taxonomy" id="1454726"/>
    <lineage>
        <taxon>Bacteria</taxon>
        <taxon>Pseudomonadati</taxon>
        <taxon>Atribacterota</taxon>
        <taxon>Atribacteria</taxon>
        <taxon>Atribacterales</taxon>
        <taxon>Candidatus Caldatribacteriaceae</taxon>
        <taxon>Candidatus Caldatribacterium</taxon>
    </lineage>
</organism>
<name>A0A7V3YI49_9BACT</name>
<protein>
    <submittedName>
        <fullName evidence="8">ABC transporter ATP-binding protein</fullName>
    </submittedName>
</protein>
<keyword evidence="1" id="KW-0813">Transport</keyword>
<dbReference type="AlphaFoldDB" id="A0A7V3YI49"/>
<dbReference type="PROSITE" id="PS50893">
    <property type="entry name" value="ABC_TRANSPORTER_2"/>
    <property type="match status" value="1"/>
</dbReference>
<evidence type="ECO:0000256" key="5">
    <source>
        <dbReference type="ARBA" id="ARBA00022967"/>
    </source>
</evidence>
<dbReference type="PANTHER" id="PTHR43875">
    <property type="entry name" value="MALTODEXTRIN IMPORT ATP-BINDING PROTEIN MSMX"/>
    <property type="match status" value="1"/>
</dbReference>
<dbReference type="InterPro" id="IPR047641">
    <property type="entry name" value="ABC_transpr_MalK/UgpC-like"/>
</dbReference>
<dbReference type="GO" id="GO:0055052">
    <property type="term" value="C:ATP-binding cassette (ABC) transporter complex, substrate-binding subunit-containing"/>
    <property type="evidence" value="ECO:0007669"/>
    <property type="project" value="TreeGrafter"/>
</dbReference>
<gene>
    <name evidence="8" type="ORF">ENV30_08170</name>
</gene>
<dbReference type="Gene3D" id="2.40.50.140">
    <property type="entry name" value="Nucleic acid-binding proteins"/>
    <property type="match status" value="1"/>
</dbReference>
<proteinExistence type="predicted"/>
<keyword evidence="6" id="KW-0472">Membrane</keyword>
<comment type="caution">
    <text evidence="8">The sequence shown here is derived from an EMBL/GenBank/DDBJ whole genome shotgun (WGS) entry which is preliminary data.</text>
</comment>
<dbReference type="PROSITE" id="PS00211">
    <property type="entry name" value="ABC_TRANSPORTER_1"/>
    <property type="match status" value="1"/>
</dbReference>
<dbReference type="InterPro" id="IPR040582">
    <property type="entry name" value="OB_MalK-like"/>
</dbReference>
<keyword evidence="3" id="KW-0547">Nucleotide-binding</keyword>
<dbReference type="SUPFAM" id="SSF52540">
    <property type="entry name" value="P-loop containing nucleoside triphosphate hydrolases"/>
    <property type="match status" value="1"/>
</dbReference>
<dbReference type="InterPro" id="IPR012340">
    <property type="entry name" value="NA-bd_OB-fold"/>
</dbReference>
<dbReference type="Pfam" id="PF17912">
    <property type="entry name" value="OB_MalK"/>
    <property type="match status" value="1"/>
</dbReference>
<keyword evidence="2" id="KW-1003">Cell membrane</keyword>
<dbReference type="InterPro" id="IPR008995">
    <property type="entry name" value="Mo/tungstate-bd_C_term_dom"/>
</dbReference>
<keyword evidence="5" id="KW-1278">Translocase</keyword>
<dbReference type="GO" id="GO:0005524">
    <property type="term" value="F:ATP binding"/>
    <property type="evidence" value="ECO:0007669"/>
    <property type="project" value="UniProtKB-KW"/>
</dbReference>
<dbReference type="SUPFAM" id="SSF50331">
    <property type="entry name" value="MOP-like"/>
    <property type="match status" value="1"/>
</dbReference>
<dbReference type="Gene3D" id="3.40.50.300">
    <property type="entry name" value="P-loop containing nucleotide triphosphate hydrolases"/>
    <property type="match status" value="1"/>
</dbReference>
<dbReference type="FunFam" id="3.40.50.300:FF:000042">
    <property type="entry name" value="Maltose/maltodextrin ABC transporter, ATP-binding protein"/>
    <property type="match status" value="1"/>
</dbReference>
<evidence type="ECO:0000256" key="2">
    <source>
        <dbReference type="ARBA" id="ARBA00022475"/>
    </source>
</evidence>
<evidence type="ECO:0000259" key="7">
    <source>
        <dbReference type="PROSITE" id="PS50893"/>
    </source>
</evidence>
<dbReference type="Pfam" id="PF00005">
    <property type="entry name" value="ABC_tran"/>
    <property type="match status" value="1"/>
</dbReference>
<feature type="domain" description="ABC transporter" evidence="7">
    <location>
        <begin position="4"/>
        <end position="238"/>
    </location>
</feature>
<sequence>MAEVRLENVVKMYGKKMAVRGVSFTCREGEFFSILGPTGAGKTTILKMIAGIEPVTSGKILFNGRVVNDLPPQERNVSMAFETYNLYPHMTVYENIAFPLRAPRWRLKLTPEEERKRVEEIAAFLGIDRLLDRLPQNLSGGQKQRVSLARALVRKAEVYLLDEPIAHLDAKLKFSTQTLLKEFAQRYGSTIIYVTHDFREALALSDRMVILRRGLVEQEGTPEEIYYYPRTDFVGRLVGDPPMNLIDGEIVAESGTLFFRKGEDFTLRLEGRLAEQAQGVSWNENGRKVVRLGIRPEHIRLGGEKPSENAFRLPVYAVIHESESSVVTFRLRDNTFLYVRTVGFCKYGKGEEVWLDFDPQWMFFYGKTVEVLREGSSEK</sequence>
<accession>A0A7V3YI49</accession>
<dbReference type="SMART" id="SM00382">
    <property type="entry name" value="AAA"/>
    <property type="match status" value="1"/>
</dbReference>
<keyword evidence="4 8" id="KW-0067">ATP-binding</keyword>
<dbReference type="InterPro" id="IPR027417">
    <property type="entry name" value="P-loop_NTPase"/>
</dbReference>
<evidence type="ECO:0000256" key="4">
    <source>
        <dbReference type="ARBA" id="ARBA00022840"/>
    </source>
</evidence>
<dbReference type="InterPro" id="IPR017871">
    <property type="entry name" value="ABC_transporter-like_CS"/>
</dbReference>
<evidence type="ECO:0000256" key="1">
    <source>
        <dbReference type="ARBA" id="ARBA00022448"/>
    </source>
</evidence>
<dbReference type="Gene3D" id="2.40.50.100">
    <property type="match status" value="1"/>
</dbReference>
<reference evidence="8" key="1">
    <citation type="journal article" date="2020" name="mSystems">
        <title>Genome- and Community-Level Interaction Insights into Carbon Utilization and Element Cycling Functions of Hydrothermarchaeota in Hydrothermal Sediment.</title>
        <authorList>
            <person name="Zhou Z."/>
            <person name="Liu Y."/>
            <person name="Xu W."/>
            <person name="Pan J."/>
            <person name="Luo Z.H."/>
            <person name="Li M."/>
        </authorList>
    </citation>
    <scope>NUCLEOTIDE SEQUENCE [LARGE SCALE GENOMIC DNA]</scope>
    <source>
        <strain evidence="8">SpSt-747</strain>
    </source>
</reference>
<dbReference type="GO" id="GO:0016887">
    <property type="term" value="F:ATP hydrolysis activity"/>
    <property type="evidence" value="ECO:0007669"/>
    <property type="project" value="InterPro"/>
</dbReference>
<dbReference type="PANTHER" id="PTHR43875:SF15">
    <property type="entry name" value="TREHALOSE IMPORT ATP-BINDING PROTEIN SUGC"/>
    <property type="match status" value="1"/>
</dbReference>
<dbReference type="GO" id="GO:0140359">
    <property type="term" value="F:ABC-type transporter activity"/>
    <property type="evidence" value="ECO:0007669"/>
    <property type="project" value="UniProtKB-ARBA"/>
</dbReference>
<evidence type="ECO:0000313" key="8">
    <source>
        <dbReference type="EMBL" id="HGI31261.1"/>
    </source>
</evidence>
<dbReference type="InterPro" id="IPR003593">
    <property type="entry name" value="AAA+_ATPase"/>
</dbReference>
<evidence type="ECO:0000256" key="6">
    <source>
        <dbReference type="ARBA" id="ARBA00023136"/>
    </source>
</evidence>